<dbReference type="EMBL" id="JOJR01000488">
    <property type="protein sequence ID" value="RCN37209.1"/>
    <property type="molecule type" value="Genomic_DNA"/>
</dbReference>
<organism evidence="1 2">
    <name type="scientific">Ancylostoma caninum</name>
    <name type="common">Dog hookworm</name>
    <dbReference type="NCBI Taxonomy" id="29170"/>
    <lineage>
        <taxon>Eukaryota</taxon>
        <taxon>Metazoa</taxon>
        <taxon>Ecdysozoa</taxon>
        <taxon>Nematoda</taxon>
        <taxon>Chromadorea</taxon>
        <taxon>Rhabditida</taxon>
        <taxon>Rhabditina</taxon>
        <taxon>Rhabditomorpha</taxon>
        <taxon>Strongyloidea</taxon>
        <taxon>Ancylostomatidae</taxon>
        <taxon>Ancylostomatinae</taxon>
        <taxon>Ancylostoma</taxon>
    </lineage>
</organism>
<name>A0A368G1S1_ANCCA</name>
<protein>
    <recommendedName>
        <fullName evidence="3">F-box domain-containing protein</fullName>
    </recommendedName>
</protein>
<reference evidence="1 2" key="1">
    <citation type="submission" date="2014-10" db="EMBL/GenBank/DDBJ databases">
        <title>Draft genome of the hookworm Ancylostoma caninum.</title>
        <authorList>
            <person name="Mitreva M."/>
        </authorList>
    </citation>
    <scope>NUCLEOTIDE SEQUENCE [LARGE SCALE GENOMIC DNA]</scope>
    <source>
        <strain evidence="1 2">Baltimore</strain>
    </source>
</reference>
<dbReference type="Proteomes" id="UP000252519">
    <property type="component" value="Unassembled WGS sequence"/>
</dbReference>
<evidence type="ECO:0000313" key="1">
    <source>
        <dbReference type="EMBL" id="RCN37209.1"/>
    </source>
</evidence>
<evidence type="ECO:0008006" key="3">
    <source>
        <dbReference type="Google" id="ProtNLM"/>
    </source>
</evidence>
<dbReference type="OrthoDB" id="5830826at2759"/>
<accession>A0A368G1S1</accession>
<dbReference type="AlphaFoldDB" id="A0A368G1S1"/>
<gene>
    <name evidence="1" type="ORF">ANCCAN_16910</name>
</gene>
<comment type="caution">
    <text evidence="1">The sequence shown here is derived from an EMBL/GenBank/DDBJ whole genome shotgun (WGS) entry which is preliminary data.</text>
</comment>
<proteinExistence type="predicted"/>
<evidence type="ECO:0000313" key="2">
    <source>
        <dbReference type="Proteomes" id="UP000252519"/>
    </source>
</evidence>
<keyword evidence="2" id="KW-1185">Reference proteome</keyword>
<sequence>MRHPILRCLPGSSDDNHQPYLPDEIITHIISTVCPTELIAFRWIGVNTGFDRIVEEHIKNNTSCNVCEDFLWRYLQPQMLTGNSLQSHRNLLQLVITRYFRHVEEFVVPVALFTQMHSILEQMFAKDCGIAMPVLDRITVQIGEEWGQLLVSHNFDNLKIGRMLCKHLSEVNLDVKVSDSEMVTACGFRSLVRYFLEVTNSETIWNLTLEDCTSMGQGYHGPADFSRCRNQVFISYVRTLLDLGVAINRLTLLDKRKISPYMMVMSLNKRRSIYMYPEFKRCRELFVCYDIGLVAPIFAHENDRFTSLQVFEVDESHVLYKRDLLEYLSSAPNLGEMRVVVPATWSRRVSTCTKGCFTNPDFACFRPDGWCAVETKLPSTKFALIGSDFEFCPTSSTDWHPTNLRTITI</sequence>